<accession>A0A8J6A6N0</accession>
<evidence type="ECO:0000313" key="4">
    <source>
        <dbReference type="Proteomes" id="UP000700334"/>
    </source>
</evidence>
<protein>
    <submittedName>
        <fullName evidence="3">GTPase IMAP family member 5</fullName>
    </submittedName>
</protein>
<sequence length="108" mass="12128">MAMVEQLERELQGAFLRNQLFSEAELLGLRLRGGGAACREETRAFLARVQEQIEKHKQELRETESSGVVRGFLRVRSWVLSHPRASALLAVCVLISVVLLVTFGGNRH</sequence>
<feature type="coiled-coil region" evidence="1">
    <location>
        <begin position="39"/>
        <end position="66"/>
    </location>
</feature>
<name>A0A8J6A6N0_GALPY</name>
<feature type="transmembrane region" description="Helical" evidence="2">
    <location>
        <begin position="85"/>
        <end position="105"/>
    </location>
</feature>
<evidence type="ECO:0000313" key="3">
    <source>
        <dbReference type="EMBL" id="KAG8506164.1"/>
    </source>
</evidence>
<proteinExistence type="predicted"/>
<comment type="caution">
    <text evidence="3">The sequence shown here is derived from an EMBL/GenBank/DDBJ whole genome shotgun (WGS) entry which is preliminary data.</text>
</comment>
<dbReference type="AlphaFoldDB" id="A0A8J6A6N0"/>
<keyword evidence="2" id="KW-0472">Membrane</keyword>
<dbReference type="Proteomes" id="UP000700334">
    <property type="component" value="Unassembled WGS sequence"/>
</dbReference>
<dbReference type="EMBL" id="JAGFMF010012182">
    <property type="protein sequence ID" value="KAG8506164.1"/>
    <property type="molecule type" value="Genomic_DNA"/>
</dbReference>
<reference evidence="3" key="1">
    <citation type="journal article" date="2021" name="Evol. Appl.">
        <title>The genome of the Pyrenean desman and the effects of bottlenecks and inbreeding on the genomic landscape of an endangered species.</title>
        <authorList>
            <person name="Escoda L."/>
            <person name="Castresana J."/>
        </authorList>
    </citation>
    <scope>NUCLEOTIDE SEQUENCE</scope>
    <source>
        <strain evidence="3">IBE-C5619</strain>
    </source>
</reference>
<organism evidence="3 4">
    <name type="scientific">Galemys pyrenaicus</name>
    <name type="common">Iberian desman</name>
    <name type="synonym">Pyrenean desman</name>
    <dbReference type="NCBI Taxonomy" id="202257"/>
    <lineage>
        <taxon>Eukaryota</taxon>
        <taxon>Metazoa</taxon>
        <taxon>Chordata</taxon>
        <taxon>Craniata</taxon>
        <taxon>Vertebrata</taxon>
        <taxon>Euteleostomi</taxon>
        <taxon>Mammalia</taxon>
        <taxon>Eutheria</taxon>
        <taxon>Laurasiatheria</taxon>
        <taxon>Eulipotyphla</taxon>
        <taxon>Talpidae</taxon>
        <taxon>Galemys</taxon>
    </lineage>
</organism>
<evidence type="ECO:0000256" key="1">
    <source>
        <dbReference type="SAM" id="Coils"/>
    </source>
</evidence>
<evidence type="ECO:0000256" key="2">
    <source>
        <dbReference type="SAM" id="Phobius"/>
    </source>
</evidence>
<keyword evidence="2" id="KW-0812">Transmembrane</keyword>
<keyword evidence="4" id="KW-1185">Reference proteome</keyword>
<keyword evidence="2" id="KW-1133">Transmembrane helix</keyword>
<keyword evidence="1" id="KW-0175">Coiled coil</keyword>
<gene>
    <name evidence="3" type="ORF">J0S82_020816</name>
</gene>